<feature type="region of interest" description="Disordered" evidence="1">
    <location>
        <begin position="1"/>
        <end position="20"/>
    </location>
</feature>
<dbReference type="RefSeq" id="WP_343780830.1">
    <property type="nucleotide sequence ID" value="NZ_BAAADQ010000016.1"/>
</dbReference>
<name>A0AAV3SVS4_9EURY</name>
<gene>
    <name evidence="4" type="ORF">ABNG02_11165</name>
    <name evidence="3" type="ORF">GCM10008994_32770</name>
</gene>
<dbReference type="Proteomes" id="UP001501425">
    <property type="component" value="Unassembled WGS sequence"/>
</dbReference>
<reference evidence="4 6" key="3">
    <citation type="submission" date="2024-06" db="EMBL/GenBank/DDBJ databases">
        <title>Halorubrum miltondacostae sp. nov., a potential PHA producer isolated from an inland solar saltern in Rio Maior, Portugal.</title>
        <authorList>
            <person name="Albuquerque L."/>
            <person name="Viver T."/>
            <person name="Barroso C."/>
            <person name="Claudino R."/>
            <person name="Galvan M."/>
            <person name="Simoes G."/>
            <person name="Lobo Da Cunha A."/>
            <person name="Egas C."/>
        </authorList>
    </citation>
    <scope>NUCLEOTIDE SEQUENCE [LARGE SCALE GENOMIC DNA]</scope>
    <source>
        <strain evidence="4 6">DSM 18646</strain>
    </source>
</reference>
<protein>
    <submittedName>
        <fullName evidence="3">Uncharacterized protein</fullName>
    </submittedName>
</protein>
<accession>A0AAV3SVS4</accession>
<proteinExistence type="predicted"/>
<evidence type="ECO:0000256" key="1">
    <source>
        <dbReference type="SAM" id="MobiDB-lite"/>
    </source>
</evidence>
<dbReference type="EMBL" id="JBEDNW010000005">
    <property type="protein sequence ID" value="MEZ3167880.1"/>
    <property type="molecule type" value="Genomic_DNA"/>
</dbReference>
<comment type="caution">
    <text evidence="3">The sequence shown here is derived from an EMBL/GenBank/DDBJ whole genome shotgun (WGS) entry which is preliminary data.</text>
</comment>
<keyword evidence="6" id="KW-1185">Reference proteome</keyword>
<keyword evidence="2" id="KW-1133">Transmembrane helix</keyword>
<evidence type="ECO:0000313" key="4">
    <source>
        <dbReference type="EMBL" id="MEZ3167880.1"/>
    </source>
</evidence>
<reference evidence="3" key="1">
    <citation type="journal article" date="2014" name="Int. J. Syst. Evol. Microbiol.">
        <title>Complete genome sequence of Corynebacterium casei LMG S-19264T (=DSM 44701T), isolated from a smear-ripened cheese.</title>
        <authorList>
            <consortium name="US DOE Joint Genome Institute (JGI-PGF)"/>
            <person name="Walter F."/>
            <person name="Albersmeier A."/>
            <person name="Kalinowski J."/>
            <person name="Ruckert C."/>
        </authorList>
    </citation>
    <scope>NUCLEOTIDE SEQUENCE</scope>
    <source>
        <strain evidence="3">JCM 14265</strain>
    </source>
</reference>
<keyword evidence="2" id="KW-0472">Membrane</keyword>
<evidence type="ECO:0000256" key="2">
    <source>
        <dbReference type="SAM" id="Phobius"/>
    </source>
</evidence>
<dbReference type="AlphaFoldDB" id="A0AAV3SVS4"/>
<dbReference type="EMBL" id="BAAADQ010000016">
    <property type="protein sequence ID" value="GAA0555168.1"/>
    <property type="molecule type" value="Genomic_DNA"/>
</dbReference>
<dbReference type="Proteomes" id="UP001567571">
    <property type="component" value="Unassembled WGS sequence"/>
</dbReference>
<keyword evidence="2" id="KW-0812">Transmembrane</keyword>
<evidence type="ECO:0000313" key="5">
    <source>
        <dbReference type="Proteomes" id="UP001501425"/>
    </source>
</evidence>
<sequence length="63" mass="6598">MIVIDENTDDDASHTSASRPVPLGSLARRVPGAAANAPKRNVLVALAYLFACFFAAGLLWAAL</sequence>
<evidence type="ECO:0000313" key="3">
    <source>
        <dbReference type="EMBL" id="GAA0555168.1"/>
    </source>
</evidence>
<feature type="compositionally biased region" description="Acidic residues" evidence="1">
    <location>
        <begin position="1"/>
        <end position="10"/>
    </location>
</feature>
<feature type="transmembrane region" description="Helical" evidence="2">
    <location>
        <begin position="42"/>
        <end position="62"/>
    </location>
</feature>
<organism evidence="3 5">
    <name type="scientific">Halorubrum ejinorense</name>
    <dbReference type="NCBI Taxonomy" id="425309"/>
    <lineage>
        <taxon>Archaea</taxon>
        <taxon>Methanobacteriati</taxon>
        <taxon>Methanobacteriota</taxon>
        <taxon>Stenosarchaea group</taxon>
        <taxon>Halobacteria</taxon>
        <taxon>Halobacteriales</taxon>
        <taxon>Haloferacaceae</taxon>
        <taxon>Halorubrum</taxon>
    </lineage>
</organism>
<evidence type="ECO:0000313" key="6">
    <source>
        <dbReference type="Proteomes" id="UP001567571"/>
    </source>
</evidence>
<reference evidence="3" key="2">
    <citation type="submission" date="2023-12" db="EMBL/GenBank/DDBJ databases">
        <authorList>
            <person name="Sun Q."/>
            <person name="Inoue M."/>
        </authorList>
    </citation>
    <scope>NUCLEOTIDE SEQUENCE</scope>
    <source>
        <strain evidence="3">JCM 14265</strain>
    </source>
</reference>